<evidence type="ECO:0000313" key="3">
    <source>
        <dbReference type="EMBL" id="MFD0959919.1"/>
    </source>
</evidence>
<dbReference type="Pfam" id="PF21311">
    <property type="entry name" value="Phage_RBD_prop"/>
    <property type="match status" value="1"/>
</dbReference>
<sequence>MIDSAARGQQGHKSKYKASWMTVLLLLLMWCLLSSSASQATAERDVLHSKVFNLAGGTSELMRGKALHNNTVMQSLAFDNVNGHVYIVQLMAGGQQLPDEPAPVSGSVRARNGDLTLTQLDLAGNELGHMFLRGFGHGVQIGVESTEDGRTYLWTESDSVTEGKDGWGTQLARFAFDNGAIYDPGSPQLEKFRLKQGVDRTTVTIDQAHGLLTMRYRENGTFRFGVYRLEDIANDSFTPIADVPQPSMGTFQGFASYGGYLYVLEGNAYGSNGSTVPLGNTYITSVDLNTGEVVQRERITGSSDILFREPEGMAISIPDMRHPHKAQLSFGFASTVSETNKSKLANVLYLDELTPVQALKD</sequence>
<dbReference type="RefSeq" id="WP_377564210.1">
    <property type="nucleotide sequence ID" value="NZ_JBHTJZ010000011.1"/>
</dbReference>
<feature type="chain" id="PRO_5046675668" description="P68 RBP/TagC-like beta-propeller domain-containing protein" evidence="1">
    <location>
        <begin position="41"/>
        <end position="361"/>
    </location>
</feature>
<dbReference type="Proteomes" id="UP001596989">
    <property type="component" value="Unassembled WGS sequence"/>
</dbReference>
<comment type="caution">
    <text evidence="3">The sequence shown here is derived from an EMBL/GenBank/DDBJ whole genome shotgun (WGS) entry which is preliminary data.</text>
</comment>
<name>A0ABW3HR37_9BACL</name>
<feature type="signal peptide" evidence="1">
    <location>
        <begin position="1"/>
        <end position="40"/>
    </location>
</feature>
<evidence type="ECO:0000256" key="1">
    <source>
        <dbReference type="SAM" id="SignalP"/>
    </source>
</evidence>
<dbReference type="InterPro" id="IPR048799">
    <property type="entry name" value="P68_RBP_TagC-like_beta-prop"/>
</dbReference>
<organism evidence="3 4">
    <name type="scientific">Paenibacillus chungangensis</name>
    <dbReference type="NCBI Taxonomy" id="696535"/>
    <lineage>
        <taxon>Bacteria</taxon>
        <taxon>Bacillati</taxon>
        <taxon>Bacillota</taxon>
        <taxon>Bacilli</taxon>
        <taxon>Bacillales</taxon>
        <taxon>Paenibacillaceae</taxon>
        <taxon>Paenibacillus</taxon>
    </lineage>
</organism>
<feature type="domain" description="P68 RBP/TagC-like beta-propeller" evidence="2">
    <location>
        <begin position="72"/>
        <end position="316"/>
    </location>
</feature>
<evidence type="ECO:0000259" key="2">
    <source>
        <dbReference type="Pfam" id="PF21311"/>
    </source>
</evidence>
<reference evidence="4" key="1">
    <citation type="journal article" date="2019" name="Int. J. Syst. Evol. Microbiol.">
        <title>The Global Catalogue of Microorganisms (GCM) 10K type strain sequencing project: providing services to taxonomists for standard genome sequencing and annotation.</title>
        <authorList>
            <consortium name="The Broad Institute Genomics Platform"/>
            <consortium name="The Broad Institute Genome Sequencing Center for Infectious Disease"/>
            <person name="Wu L."/>
            <person name="Ma J."/>
        </authorList>
    </citation>
    <scope>NUCLEOTIDE SEQUENCE [LARGE SCALE GENOMIC DNA]</scope>
    <source>
        <strain evidence="4">CCUG 59129</strain>
    </source>
</reference>
<proteinExistence type="predicted"/>
<keyword evidence="1" id="KW-0732">Signal</keyword>
<gene>
    <name evidence="3" type="ORF">ACFQ2I_10995</name>
</gene>
<protein>
    <recommendedName>
        <fullName evidence="2">P68 RBP/TagC-like beta-propeller domain-containing protein</fullName>
    </recommendedName>
</protein>
<evidence type="ECO:0000313" key="4">
    <source>
        <dbReference type="Proteomes" id="UP001596989"/>
    </source>
</evidence>
<keyword evidence="4" id="KW-1185">Reference proteome</keyword>
<accession>A0ABW3HR37</accession>
<dbReference type="EMBL" id="JBHTJZ010000011">
    <property type="protein sequence ID" value="MFD0959919.1"/>
    <property type="molecule type" value="Genomic_DNA"/>
</dbReference>